<evidence type="ECO:0000313" key="2">
    <source>
        <dbReference type="EMBL" id="MFD0704331.1"/>
    </source>
</evidence>
<sequence>MIVTLGKQHKVLVDEVIATSTDKRISIADAQRAKKTKPWVIALVTLLGILVVTVPYGLGRNTALRYTGWTIWFLSHAQPQGWALVSWSVTVVAMLAFALAIIETAWSTWGIVAYVAFGVEQYLSGLALFKPNYWWGAKVIFGSSDIYANGISAGIMCSAIALGVFAAIYFVTLIFIKKSSPLNVLTRSWAAFILFFIVEIGALVVAMFGGLI</sequence>
<organism evidence="2 3">
    <name type="scientific">Alloscardovia venturai</name>
    <dbReference type="NCBI Taxonomy" id="1769421"/>
    <lineage>
        <taxon>Bacteria</taxon>
        <taxon>Bacillati</taxon>
        <taxon>Actinomycetota</taxon>
        <taxon>Actinomycetes</taxon>
        <taxon>Bifidobacteriales</taxon>
        <taxon>Bifidobacteriaceae</taxon>
        <taxon>Alloscardovia</taxon>
    </lineage>
</organism>
<keyword evidence="1" id="KW-1133">Transmembrane helix</keyword>
<protein>
    <recommendedName>
        <fullName evidence="4">Teichoic acid transporter</fullName>
    </recommendedName>
</protein>
<gene>
    <name evidence="2" type="ORF">ACFQY8_00995</name>
</gene>
<feature type="transmembrane region" description="Helical" evidence="1">
    <location>
        <begin position="39"/>
        <end position="58"/>
    </location>
</feature>
<feature type="transmembrane region" description="Helical" evidence="1">
    <location>
        <begin position="109"/>
        <end position="129"/>
    </location>
</feature>
<evidence type="ECO:0008006" key="4">
    <source>
        <dbReference type="Google" id="ProtNLM"/>
    </source>
</evidence>
<accession>A0ABW2Y6Y8</accession>
<dbReference type="EMBL" id="JBHTHQ010000007">
    <property type="protein sequence ID" value="MFD0704331.1"/>
    <property type="molecule type" value="Genomic_DNA"/>
</dbReference>
<evidence type="ECO:0000256" key="1">
    <source>
        <dbReference type="SAM" id="Phobius"/>
    </source>
</evidence>
<reference evidence="3" key="1">
    <citation type="journal article" date="2019" name="Int. J. Syst. Evol. Microbiol.">
        <title>The Global Catalogue of Microorganisms (GCM) 10K type strain sequencing project: providing services to taxonomists for standard genome sequencing and annotation.</title>
        <authorList>
            <consortium name="The Broad Institute Genomics Platform"/>
            <consortium name="The Broad Institute Genome Sequencing Center for Infectious Disease"/>
            <person name="Wu L."/>
            <person name="Ma J."/>
        </authorList>
    </citation>
    <scope>NUCLEOTIDE SEQUENCE [LARGE SCALE GENOMIC DNA]</scope>
    <source>
        <strain evidence="3">CCM 8604</strain>
    </source>
</reference>
<comment type="caution">
    <text evidence="2">The sequence shown here is derived from an EMBL/GenBank/DDBJ whole genome shotgun (WGS) entry which is preliminary data.</text>
</comment>
<dbReference type="Proteomes" id="UP001597036">
    <property type="component" value="Unassembled WGS sequence"/>
</dbReference>
<keyword evidence="3" id="KW-1185">Reference proteome</keyword>
<keyword evidence="1" id="KW-0472">Membrane</keyword>
<evidence type="ECO:0000313" key="3">
    <source>
        <dbReference type="Proteomes" id="UP001597036"/>
    </source>
</evidence>
<name>A0ABW2Y6Y8_9BIFI</name>
<feature type="transmembrane region" description="Helical" evidence="1">
    <location>
        <begin position="188"/>
        <end position="211"/>
    </location>
</feature>
<proteinExistence type="predicted"/>
<feature type="transmembrane region" description="Helical" evidence="1">
    <location>
        <begin position="82"/>
        <end position="102"/>
    </location>
</feature>
<dbReference type="RefSeq" id="WP_377937759.1">
    <property type="nucleotide sequence ID" value="NZ_JBHTHQ010000007.1"/>
</dbReference>
<keyword evidence="1" id="KW-0812">Transmembrane</keyword>
<feature type="transmembrane region" description="Helical" evidence="1">
    <location>
        <begin position="149"/>
        <end position="176"/>
    </location>
</feature>